<keyword evidence="1" id="KW-1133">Transmembrane helix</keyword>
<proteinExistence type="predicted"/>
<name>A0A2S9YWX0_9BACT</name>
<feature type="transmembrane region" description="Helical" evidence="1">
    <location>
        <begin position="132"/>
        <end position="152"/>
    </location>
</feature>
<dbReference type="AlphaFoldDB" id="A0A2S9YWX0"/>
<dbReference type="EMBL" id="PVNL01000015">
    <property type="protein sequence ID" value="PRQ09573.1"/>
    <property type="molecule type" value="Genomic_DNA"/>
</dbReference>
<feature type="transmembrane region" description="Helical" evidence="1">
    <location>
        <begin position="103"/>
        <end position="126"/>
    </location>
</feature>
<keyword evidence="1" id="KW-0812">Transmembrane</keyword>
<protein>
    <submittedName>
        <fullName evidence="2">Uncharacterized protein</fullName>
    </submittedName>
</protein>
<organism evidence="2 3">
    <name type="scientific">Enhygromyxa salina</name>
    <dbReference type="NCBI Taxonomy" id="215803"/>
    <lineage>
        <taxon>Bacteria</taxon>
        <taxon>Pseudomonadati</taxon>
        <taxon>Myxococcota</taxon>
        <taxon>Polyangia</taxon>
        <taxon>Nannocystales</taxon>
        <taxon>Nannocystaceae</taxon>
        <taxon>Enhygromyxa</taxon>
    </lineage>
</organism>
<accession>A0A2S9YWX0</accession>
<gene>
    <name evidence="2" type="ORF">ENSA7_06300</name>
</gene>
<dbReference type="Proteomes" id="UP000238823">
    <property type="component" value="Unassembled WGS sequence"/>
</dbReference>
<reference evidence="2 3" key="1">
    <citation type="submission" date="2018-03" db="EMBL/GenBank/DDBJ databases">
        <title>Draft Genome Sequences of the Obligatory Marine Myxobacteria Enhygromyxa salina SWB007.</title>
        <authorList>
            <person name="Poehlein A."/>
            <person name="Moghaddam J.A."/>
            <person name="Harms H."/>
            <person name="Alanjari M."/>
            <person name="Koenig G.M."/>
            <person name="Daniel R."/>
            <person name="Schaeberle T.F."/>
        </authorList>
    </citation>
    <scope>NUCLEOTIDE SEQUENCE [LARGE SCALE GENOMIC DNA]</scope>
    <source>
        <strain evidence="2 3">SWB007</strain>
    </source>
</reference>
<comment type="caution">
    <text evidence="2">The sequence shown here is derived from an EMBL/GenBank/DDBJ whole genome shotgun (WGS) entry which is preliminary data.</text>
</comment>
<dbReference type="RefSeq" id="WP_106087711.1">
    <property type="nucleotide sequence ID" value="NZ_PVNL01000015.1"/>
</dbReference>
<evidence type="ECO:0000313" key="2">
    <source>
        <dbReference type="EMBL" id="PRQ09573.1"/>
    </source>
</evidence>
<sequence>MTTDSTRQLEAPRLVKVADALLVIGFVAQLVLGHAIAFGFDGPLFAWHQDRVARSLWGTAEYGLEVSAYRGWIQAVFGGTLISYAWAMLFLVAIPLRRRERWAAWAIAIATLNWVVVDTAICLAHGVWINVAFNAVALTSIGAPLAMMIPWLRAGGRPSAPSAGAR</sequence>
<feature type="transmembrane region" description="Helical" evidence="1">
    <location>
        <begin position="20"/>
        <end position="40"/>
    </location>
</feature>
<evidence type="ECO:0000256" key="1">
    <source>
        <dbReference type="SAM" id="Phobius"/>
    </source>
</evidence>
<feature type="transmembrane region" description="Helical" evidence="1">
    <location>
        <begin position="72"/>
        <end position="96"/>
    </location>
</feature>
<evidence type="ECO:0000313" key="3">
    <source>
        <dbReference type="Proteomes" id="UP000238823"/>
    </source>
</evidence>
<keyword evidence="1" id="KW-0472">Membrane</keyword>